<keyword evidence="1" id="KW-0812">Transmembrane</keyword>
<feature type="transmembrane region" description="Helical" evidence="1">
    <location>
        <begin position="7"/>
        <end position="31"/>
    </location>
</feature>
<reference evidence="2" key="1">
    <citation type="journal article" date="2020" name="mSystems">
        <title>Genome- and Community-Level Interaction Insights into Carbon Utilization and Element Cycling Functions of Hydrothermarchaeota in Hydrothermal Sediment.</title>
        <authorList>
            <person name="Zhou Z."/>
            <person name="Liu Y."/>
            <person name="Xu W."/>
            <person name="Pan J."/>
            <person name="Luo Z.H."/>
            <person name="Li M."/>
        </authorList>
    </citation>
    <scope>NUCLEOTIDE SEQUENCE [LARGE SCALE GENOMIC DNA]</scope>
    <source>
        <strain evidence="2">SpSt-125</strain>
    </source>
</reference>
<accession>A0A7J2U4E5</accession>
<organism evidence="2">
    <name type="scientific">Ignisphaera aggregans</name>
    <dbReference type="NCBI Taxonomy" id="334771"/>
    <lineage>
        <taxon>Archaea</taxon>
        <taxon>Thermoproteota</taxon>
        <taxon>Thermoprotei</taxon>
        <taxon>Desulfurococcales</taxon>
        <taxon>Desulfurococcaceae</taxon>
        <taxon>Ignisphaera</taxon>
    </lineage>
</organism>
<evidence type="ECO:0000313" key="2">
    <source>
        <dbReference type="EMBL" id="HEM67611.1"/>
    </source>
</evidence>
<dbReference type="AlphaFoldDB" id="A0A7J2U4E5"/>
<feature type="transmembrane region" description="Helical" evidence="1">
    <location>
        <begin position="43"/>
        <end position="61"/>
    </location>
</feature>
<protein>
    <submittedName>
        <fullName evidence="2">Uncharacterized protein</fullName>
    </submittedName>
</protein>
<name>A0A7J2U4E5_9CREN</name>
<keyword evidence="1" id="KW-0472">Membrane</keyword>
<sequence length="107" mass="12401">MQVLIDVGLIVAIANFIVLVFFFTSYIHVLLLNIYDMLHSTNSMLYFAMYFPYAFIIMFSGGRWKTFLTIADAPRGLWKSIGFVIRTDRDCNNLEARDYTINVIDGR</sequence>
<evidence type="ECO:0000256" key="1">
    <source>
        <dbReference type="SAM" id="Phobius"/>
    </source>
</evidence>
<gene>
    <name evidence="2" type="ORF">ENO26_08650</name>
</gene>
<dbReference type="EMBL" id="DSEU01000059">
    <property type="protein sequence ID" value="HEM67611.1"/>
    <property type="molecule type" value="Genomic_DNA"/>
</dbReference>
<comment type="caution">
    <text evidence="2">The sequence shown here is derived from an EMBL/GenBank/DDBJ whole genome shotgun (WGS) entry which is preliminary data.</text>
</comment>
<proteinExistence type="predicted"/>
<keyword evidence="1" id="KW-1133">Transmembrane helix</keyword>